<accession>A0A9J6E3K9</accession>
<feature type="compositionally biased region" description="Acidic residues" evidence="1">
    <location>
        <begin position="1"/>
        <end position="14"/>
    </location>
</feature>
<feature type="transmembrane region" description="Helical" evidence="2">
    <location>
        <begin position="49"/>
        <end position="73"/>
    </location>
</feature>
<evidence type="ECO:0000313" key="3">
    <source>
        <dbReference type="EMBL" id="KAH8029107.1"/>
    </source>
</evidence>
<dbReference type="GO" id="GO:0006508">
    <property type="term" value="P:proteolysis"/>
    <property type="evidence" value="ECO:0007669"/>
    <property type="project" value="InterPro"/>
</dbReference>
<dbReference type="SUPFAM" id="SSF55486">
    <property type="entry name" value="Metalloproteases ('zincins'), catalytic domain"/>
    <property type="match status" value="1"/>
</dbReference>
<evidence type="ECO:0000256" key="2">
    <source>
        <dbReference type="SAM" id="Phobius"/>
    </source>
</evidence>
<dbReference type="Proteomes" id="UP000821866">
    <property type="component" value="Chromosome 4"/>
</dbReference>
<protein>
    <submittedName>
        <fullName evidence="3">Uncharacterized protein</fullName>
    </submittedName>
</protein>
<dbReference type="AlphaFoldDB" id="A0A9J6E3K9"/>
<feature type="region of interest" description="Disordered" evidence="1">
    <location>
        <begin position="1"/>
        <end position="23"/>
    </location>
</feature>
<reference evidence="3" key="1">
    <citation type="journal article" date="2020" name="Cell">
        <title>Large-Scale Comparative Analyses of Tick Genomes Elucidate Their Genetic Diversity and Vector Capacities.</title>
        <authorList>
            <consortium name="Tick Genome and Microbiome Consortium (TIGMIC)"/>
            <person name="Jia N."/>
            <person name="Wang J."/>
            <person name="Shi W."/>
            <person name="Du L."/>
            <person name="Sun Y."/>
            <person name="Zhan W."/>
            <person name="Jiang J.F."/>
            <person name="Wang Q."/>
            <person name="Zhang B."/>
            <person name="Ji P."/>
            <person name="Bell-Sakyi L."/>
            <person name="Cui X.M."/>
            <person name="Yuan T.T."/>
            <person name="Jiang B.G."/>
            <person name="Yang W.F."/>
            <person name="Lam T.T."/>
            <person name="Chang Q.C."/>
            <person name="Ding S.J."/>
            <person name="Wang X.J."/>
            <person name="Zhu J.G."/>
            <person name="Ruan X.D."/>
            <person name="Zhao L."/>
            <person name="Wei J.T."/>
            <person name="Ye R.Z."/>
            <person name="Que T.C."/>
            <person name="Du C.H."/>
            <person name="Zhou Y.H."/>
            <person name="Cheng J.X."/>
            <person name="Dai P.F."/>
            <person name="Guo W.B."/>
            <person name="Han X.H."/>
            <person name="Huang E.J."/>
            <person name="Li L.F."/>
            <person name="Wei W."/>
            <person name="Gao Y.C."/>
            <person name="Liu J.Z."/>
            <person name="Shao H.Z."/>
            <person name="Wang X."/>
            <person name="Wang C.C."/>
            <person name="Yang T.C."/>
            <person name="Huo Q.B."/>
            <person name="Li W."/>
            <person name="Chen H.Y."/>
            <person name="Chen S.E."/>
            <person name="Zhou L.G."/>
            <person name="Ni X.B."/>
            <person name="Tian J.H."/>
            <person name="Sheng Y."/>
            <person name="Liu T."/>
            <person name="Pan Y.S."/>
            <person name="Xia L.Y."/>
            <person name="Li J."/>
            <person name="Zhao F."/>
            <person name="Cao W.C."/>
        </authorList>
    </citation>
    <scope>NUCLEOTIDE SEQUENCE</scope>
    <source>
        <strain evidence="3">Rmic-2018</strain>
    </source>
</reference>
<sequence>MPTYIDDDDFDDEPVANPKTGAHGATDKILTMEEERIRVYISRVHQRKLGIVVGAAVLAILSFLLALIGYVMFFGPPPEYSFTPATQRDLTTPNNTGPDNDTAFPSLLLSSGGLHYDYHLERLLVDEEGNASARGGTDARLFCQTSECRAYVHFLEHQLDPNHEACGNLYDHVCSKWKKRYEKLVSDRGGSVTCIDDIFAADYQDRLIALLLKKGRDS</sequence>
<keyword evidence="2" id="KW-0472">Membrane</keyword>
<keyword evidence="2" id="KW-0812">Transmembrane</keyword>
<evidence type="ECO:0000256" key="1">
    <source>
        <dbReference type="SAM" id="MobiDB-lite"/>
    </source>
</evidence>
<proteinExistence type="predicted"/>
<comment type="caution">
    <text evidence="3">The sequence shown here is derived from an EMBL/GenBank/DDBJ whole genome shotgun (WGS) entry which is preliminary data.</text>
</comment>
<dbReference type="EMBL" id="JABSTU010000006">
    <property type="protein sequence ID" value="KAH8029107.1"/>
    <property type="molecule type" value="Genomic_DNA"/>
</dbReference>
<dbReference type="PROSITE" id="PS51885">
    <property type="entry name" value="NEPRILYSIN"/>
    <property type="match status" value="1"/>
</dbReference>
<keyword evidence="2" id="KW-1133">Transmembrane helix</keyword>
<keyword evidence="4" id="KW-1185">Reference proteome</keyword>
<evidence type="ECO:0000313" key="4">
    <source>
        <dbReference type="Proteomes" id="UP000821866"/>
    </source>
</evidence>
<dbReference type="InterPro" id="IPR000718">
    <property type="entry name" value="Peptidase_M13"/>
</dbReference>
<name>A0A9J6E3K9_RHIMP</name>
<reference evidence="3" key="2">
    <citation type="submission" date="2021-09" db="EMBL/GenBank/DDBJ databases">
        <authorList>
            <person name="Jia N."/>
            <person name="Wang J."/>
            <person name="Shi W."/>
            <person name="Du L."/>
            <person name="Sun Y."/>
            <person name="Zhan W."/>
            <person name="Jiang J."/>
            <person name="Wang Q."/>
            <person name="Zhang B."/>
            <person name="Ji P."/>
            <person name="Sakyi L.B."/>
            <person name="Cui X."/>
            <person name="Yuan T."/>
            <person name="Jiang B."/>
            <person name="Yang W."/>
            <person name="Lam T.T.-Y."/>
            <person name="Chang Q."/>
            <person name="Ding S."/>
            <person name="Wang X."/>
            <person name="Zhu J."/>
            <person name="Ruan X."/>
            <person name="Zhao L."/>
            <person name="Wei J."/>
            <person name="Que T."/>
            <person name="Du C."/>
            <person name="Cheng J."/>
            <person name="Dai P."/>
            <person name="Han X."/>
            <person name="Huang E."/>
            <person name="Gao Y."/>
            <person name="Liu J."/>
            <person name="Shao H."/>
            <person name="Ye R."/>
            <person name="Li L."/>
            <person name="Wei W."/>
            <person name="Wang X."/>
            <person name="Wang C."/>
            <person name="Huo Q."/>
            <person name="Li W."/>
            <person name="Guo W."/>
            <person name="Chen H."/>
            <person name="Chen S."/>
            <person name="Zhou L."/>
            <person name="Zhou L."/>
            <person name="Ni X."/>
            <person name="Tian J."/>
            <person name="Zhou Y."/>
            <person name="Sheng Y."/>
            <person name="Liu T."/>
            <person name="Pan Y."/>
            <person name="Xia L."/>
            <person name="Li J."/>
            <person name="Zhao F."/>
            <person name="Cao W."/>
        </authorList>
    </citation>
    <scope>NUCLEOTIDE SEQUENCE</scope>
    <source>
        <strain evidence="3">Rmic-2018</strain>
        <tissue evidence="3">Larvae</tissue>
    </source>
</reference>
<gene>
    <name evidence="3" type="ORF">HPB51_022691</name>
</gene>
<dbReference type="GO" id="GO:0004222">
    <property type="term" value="F:metalloendopeptidase activity"/>
    <property type="evidence" value="ECO:0007669"/>
    <property type="project" value="InterPro"/>
</dbReference>
<organism evidence="3 4">
    <name type="scientific">Rhipicephalus microplus</name>
    <name type="common">Cattle tick</name>
    <name type="synonym">Boophilus microplus</name>
    <dbReference type="NCBI Taxonomy" id="6941"/>
    <lineage>
        <taxon>Eukaryota</taxon>
        <taxon>Metazoa</taxon>
        <taxon>Ecdysozoa</taxon>
        <taxon>Arthropoda</taxon>
        <taxon>Chelicerata</taxon>
        <taxon>Arachnida</taxon>
        <taxon>Acari</taxon>
        <taxon>Parasitiformes</taxon>
        <taxon>Ixodida</taxon>
        <taxon>Ixodoidea</taxon>
        <taxon>Ixodidae</taxon>
        <taxon>Rhipicephalinae</taxon>
        <taxon>Rhipicephalus</taxon>
        <taxon>Boophilus</taxon>
    </lineage>
</organism>